<protein>
    <submittedName>
        <fullName evidence="1">Unannotated protein</fullName>
    </submittedName>
</protein>
<proteinExistence type="predicted"/>
<organism evidence="1">
    <name type="scientific">freshwater metagenome</name>
    <dbReference type="NCBI Taxonomy" id="449393"/>
    <lineage>
        <taxon>unclassified sequences</taxon>
        <taxon>metagenomes</taxon>
        <taxon>ecological metagenomes</taxon>
    </lineage>
</organism>
<sequence>MTLKIDVVTRSTAVFAAKEVIETNFVQTCRRRKCREVTADAFGVGVGPHHHDCSIPADVCADASFNVFVARKPRFLFARNAVDIRSGNCCWKTHLRFACALEKTGQQISCACFALHINDGVERVEPLRSFTRVGIGQLVHRTVKDHWLILADLLVGTCRMASDQQVSRA</sequence>
<evidence type="ECO:0000313" key="1">
    <source>
        <dbReference type="EMBL" id="CAB4794337.1"/>
    </source>
</evidence>
<dbReference type="EMBL" id="CAFAAG010000061">
    <property type="protein sequence ID" value="CAB4794337.1"/>
    <property type="molecule type" value="Genomic_DNA"/>
</dbReference>
<name>A0A6J6XK76_9ZZZZ</name>
<dbReference type="AlphaFoldDB" id="A0A6J6XK76"/>
<gene>
    <name evidence="1" type="ORF">UFOPK2975_00867</name>
</gene>
<accession>A0A6J6XK76</accession>
<reference evidence="1" key="1">
    <citation type="submission" date="2020-05" db="EMBL/GenBank/DDBJ databases">
        <authorList>
            <person name="Chiriac C."/>
            <person name="Salcher M."/>
            <person name="Ghai R."/>
            <person name="Kavagutti S V."/>
        </authorList>
    </citation>
    <scope>NUCLEOTIDE SEQUENCE</scope>
</reference>